<dbReference type="EMBL" id="VJOL01000038">
    <property type="protein sequence ID" value="TSE28763.1"/>
    <property type="molecule type" value="Genomic_DNA"/>
</dbReference>
<comment type="caution">
    <text evidence="1">The sequence shown here is derived from an EMBL/GenBank/DDBJ whole genome shotgun (WGS) entry which is preliminary data.</text>
</comment>
<organism evidence="1 2">
    <name type="scientific">Tepidimonas thermarum</name>
    <dbReference type="NCBI Taxonomy" id="335431"/>
    <lineage>
        <taxon>Bacteria</taxon>
        <taxon>Pseudomonadati</taxon>
        <taxon>Pseudomonadota</taxon>
        <taxon>Betaproteobacteria</taxon>
        <taxon>Burkholderiales</taxon>
        <taxon>Tepidimonas</taxon>
    </lineage>
</organism>
<sequence length="130" mass="14517">MGMTPQLYEKIAPFLGINGGQRIDLGAAPPALISQMTGKPGLGERLHALPADRREAEYAAYTATPIFEYRPAVADRAVRLTARLVDHQGRPWQRMVWIDRSERPDTLTPWTTMLIEPTTRFGVAPPTEHP</sequence>
<reference evidence="1 2" key="1">
    <citation type="submission" date="2019-07" db="EMBL/GenBank/DDBJ databases">
        <title>Tepidimonas thermarum AA-1 draft genome.</title>
        <authorList>
            <person name="Da Costa M.S."/>
            <person name="Froufe H.J.C."/>
            <person name="Egas C."/>
            <person name="Albuquerque L."/>
        </authorList>
    </citation>
    <scope>NUCLEOTIDE SEQUENCE [LARGE SCALE GENOMIC DNA]</scope>
    <source>
        <strain evidence="1 2">AA-1</strain>
    </source>
</reference>
<accession>A0A554WYW1</accession>
<dbReference type="AlphaFoldDB" id="A0A554WYW1"/>
<protein>
    <submittedName>
        <fullName evidence="1">Uncharacterized protein</fullName>
    </submittedName>
</protein>
<keyword evidence="2" id="KW-1185">Reference proteome</keyword>
<dbReference type="Proteomes" id="UP000318542">
    <property type="component" value="Unassembled WGS sequence"/>
</dbReference>
<gene>
    <name evidence="1" type="ORF">Tther_01889</name>
</gene>
<evidence type="ECO:0000313" key="1">
    <source>
        <dbReference type="EMBL" id="TSE28763.1"/>
    </source>
</evidence>
<proteinExistence type="predicted"/>
<evidence type="ECO:0000313" key="2">
    <source>
        <dbReference type="Proteomes" id="UP000318542"/>
    </source>
</evidence>
<name>A0A554WYW1_9BURK</name>